<evidence type="ECO:0000256" key="4">
    <source>
        <dbReference type="ARBA" id="ARBA00022475"/>
    </source>
</evidence>
<keyword evidence="3" id="KW-0813">Transport</keyword>
<protein>
    <submittedName>
        <fullName evidence="10">ABC transporter permease</fullName>
    </submittedName>
</protein>
<evidence type="ECO:0000256" key="3">
    <source>
        <dbReference type="ARBA" id="ARBA00022448"/>
    </source>
</evidence>
<dbReference type="InterPro" id="IPR013525">
    <property type="entry name" value="ABC2_TM"/>
</dbReference>
<proteinExistence type="inferred from homology"/>
<evidence type="ECO:0000256" key="6">
    <source>
        <dbReference type="ARBA" id="ARBA00022989"/>
    </source>
</evidence>
<dbReference type="Pfam" id="PF12698">
    <property type="entry name" value="ABC2_membrane_3"/>
    <property type="match status" value="1"/>
</dbReference>
<keyword evidence="4" id="KW-1003">Cell membrane</keyword>
<reference evidence="10 11" key="1">
    <citation type="submission" date="2017-08" db="EMBL/GenBank/DDBJ databases">
        <title>Draft genome sequence of filamentous cyanobacterium Calothrix elsteri CCALA 953.</title>
        <authorList>
            <person name="Gagunashvili A.N."/>
            <person name="Elster J."/>
            <person name="Andresson O.S."/>
        </authorList>
    </citation>
    <scope>NUCLEOTIDE SEQUENCE [LARGE SCALE GENOMIC DNA]</scope>
    <source>
        <strain evidence="10 11">CCALA 953</strain>
    </source>
</reference>
<evidence type="ECO:0000259" key="9">
    <source>
        <dbReference type="PROSITE" id="PS51012"/>
    </source>
</evidence>
<dbReference type="PROSITE" id="PS51012">
    <property type="entry name" value="ABC_TM2"/>
    <property type="match status" value="1"/>
</dbReference>
<evidence type="ECO:0000256" key="2">
    <source>
        <dbReference type="ARBA" id="ARBA00007783"/>
    </source>
</evidence>
<dbReference type="InterPro" id="IPR051449">
    <property type="entry name" value="ABC-2_transporter_component"/>
</dbReference>
<feature type="transmembrane region" description="Helical" evidence="8">
    <location>
        <begin position="318"/>
        <end position="341"/>
    </location>
</feature>
<evidence type="ECO:0000256" key="8">
    <source>
        <dbReference type="SAM" id="Phobius"/>
    </source>
</evidence>
<dbReference type="EMBL" id="NTFS01000091">
    <property type="protein sequence ID" value="PAX56143.1"/>
    <property type="molecule type" value="Genomic_DNA"/>
</dbReference>
<accession>A0A2A2TK68</accession>
<dbReference type="OrthoDB" id="9776218at2"/>
<sequence length="397" mass="44070">MNSNVANIFTKIKPFENLFASRFWSLIIKEIKQTLGNKQLIFLLIFPATIQLLVFGFALSPDVNNLKLGIVDYSKTPASRELIAAFTENHIFTTKYYDNNQKQLAQQVREGDITAGLVIPPEFNQNIRQEKAAHIQILVDAVDANTAGIASGYASQIVSNYNQVLSKRLSVNLSINNNITPTSPLIEPQINILYNPGLISSWFLVPGVLGLILTLMSSLVAAATLVREKESGTLEQLLMTPASDWEILLAKVIPLFLLLILDVFLALGISRLIFQLPFRGSFPLFLILSSLAIFVGISIGLFLATISPTQIRTQLTAFFINMPLNTLSGTVTPIESMPIFFQYLSWFNPLRHYVAIIRGILLKGVGLEVLYPHAIALAFFAIVLLSISSNKFRNQMN</sequence>
<keyword evidence="11" id="KW-1185">Reference proteome</keyword>
<keyword evidence="6 8" id="KW-1133">Transmembrane helix</keyword>
<gene>
    <name evidence="10" type="ORF">CK510_10550</name>
</gene>
<evidence type="ECO:0000313" key="11">
    <source>
        <dbReference type="Proteomes" id="UP000218238"/>
    </source>
</evidence>
<comment type="similarity">
    <text evidence="2">Belongs to the ABC-2 integral membrane protein family.</text>
</comment>
<evidence type="ECO:0000256" key="5">
    <source>
        <dbReference type="ARBA" id="ARBA00022692"/>
    </source>
</evidence>
<dbReference type="Gene3D" id="3.40.1710.10">
    <property type="entry name" value="abc type-2 transporter like domain"/>
    <property type="match status" value="1"/>
</dbReference>
<feature type="transmembrane region" description="Helical" evidence="8">
    <location>
        <begin position="369"/>
        <end position="387"/>
    </location>
</feature>
<dbReference type="GO" id="GO:0140359">
    <property type="term" value="F:ABC-type transporter activity"/>
    <property type="evidence" value="ECO:0007669"/>
    <property type="project" value="InterPro"/>
</dbReference>
<organism evidence="10 11">
    <name type="scientific">Brunnivagina elsteri CCALA 953</name>
    <dbReference type="NCBI Taxonomy" id="987040"/>
    <lineage>
        <taxon>Bacteria</taxon>
        <taxon>Bacillati</taxon>
        <taxon>Cyanobacteriota</taxon>
        <taxon>Cyanophyceae</taxon>
        <taxon>Nostocales</taxon>
        <taxon>Calotrichaceae</taxon>
        <taxon>Brunnivagina</taxon>
    </lineage>
</organism>
<dbReference type="AlphaFoldDB" id="A0A2A2TK68"/>
<feature type="transmembrane region" description="Helical" evidence="8">
    <location>
        <begin position="203"/>
        <end position="226"/>
    </location>
</feature>
<keyword evidence="7 8" id="KW-0472">Membrane</keyword>
<feature type="transmembrane region" description="Helical" evidence="8">
    <location>
        <begin position="282"/>
        <end position="306"/>
    </location>
</feature>
<dbReference type="Proteomes" id="UP000218238">
    <property type="component" value="Unassembled WGS sequence"/>
</dbReference>
<feature type="transmembrane region" description="Helical" evidence="8">
    <location>
        <begin position="247"/>
        <end position="270"/>
    </location>
</feature>
<dbReference type="PANTHER" id="PTHR30294">
    <property type="entry name" value="MEMBRANE COMPONENT OF ABC TRANSPORTER YHHJ-RELATED"/>
    <property type="match status" value="1"/>
</dbReference>
<comment type="caution">
    <text evidence="10">The sequence shown here is derived from an EMBL/GenBank/DDBJ whole genome shotgun (WGS) entry which is preliminary data.</text>
</comment>
<dbReference type="InterPro" id="IPR047817">
    <property type="entry name" value="ABC2_TM_bact-type"/>
</dbReference>
<feature type="transmembrane region" description="Helical" evidence="8">
    <location>
        <begin position="40"/>
        <end position="59"/>
    </location>
</feature>
<keyword evidence="5 8" id="KW-0812">Transmembrane</keyword>
<dbReference type="PANTHER" id="PTHR30294:SF29">
    <property type="entry name" value="MULTIDRUG ABC TRANSPORTER PERMEASE YBHS-RELATED"/>
    <property type="match status" value="1"/>
</dbReference>
<name>A0A2A2TK68_9CYAN</name>
<comment type="subcellular location">
    <subcellularLocation>
        <location evidence="1">Cell membrane</location>
        <topology evidence="1">Multi-pass membrane protein</topology>
    </subcellularLocation>
</comment>
<feature type="domain" description="ABC transmembrane type-2" evidence="9">
    <location>
        <begin position="151"/>
        <end position="395"/>
    </location>
</feature>
<evidence type="ECO:0000256" key="1">
    <source>
        <dbReference type="ARBA" id="ARBA00004651"/>
    </source>
</evidence>
<dbReference type="GO" id="GO:0005886">
    <property type="term" value="C:plasma membrane"/>
    <property type="evidence" value="ECO:0007669"/>
    <property type="project" value="UniProtKB-SubCell"/>
</dbReference>
<evidence type="ECO:0000313" key="10">
    <source>
        <dbReference type="EMBL" id="PAX56143.1"/>
    </source>
</evidence>
<evidence type="ECO:0000256" key="7">
    <source>
        <dbReference type="ARBA" id="ARBA00023136"/>
    </source>
</evidence>